<keyword evidence="3" id="KW-1185">Reference proteome</keyword>
<evidence type="ECO:0000313" key="3">
    <source>
        <dbReference type="Proteomes" id="UP000503278"/>
    </source>
</evidence>
<name>A0A7L5DZ74_9SPHI</name>
<sequence>MKILLAGANGYIGARLIPALLEQGHEVVCLVRDQKLFQKQSSHADQVTLVTGDLLRSRSMTPLPEDIEAAYYLVNALPQTSGFAGLEALSAQNFIEAVDKTACQQIICLSEIDDHLSEAGLSRLHVEEILQQADAALTILKSTMVIGPGSIAIELLEGLTKKSPIIIAKNWAKAQEQPIATCDVIAYLTGCLLNEATYNSEFHISGPDILTFKQMLQVYGKLCRNRKVSIVTVPQVSAALSSYWLNYLTPISYSHAKTLVENLKYDLVSRDDAIQQIVPHKCLTFEEALQETA</sequence>
<organism evidence="2 3">
    <name type="scientific">Mucilaginibacter robiniae</name>
    <dbReference type="NCBI Taxonomy" id="2728022"/>
    <lineage>
        <taxon>Bacteria</taxon>
        <taxon>Pseudomonadati</taxon>
        <taxon>Bacteroidota</taxon>
        <taxon>Sphingobacteriia</taxon>
        <taxon>Sphingobacteriales</taxon>
        <taxon>Sphingobacteriaceae</taxon>
        <taxon>Mucilaginibacter</taxon>
    </lineage>
</organism>
<dbReference type="Gene3D" id="3.40.50.720">
    <property type="entry name" value="NAD(P)-binding Rossmann-like Domain"/>
    <property type="match status" value="1"/>
</dbReference>
<evidence type="ECO:0000259" key="1">
    <source>
        <dbReference type="Pfam" id="PF13460"/>
    </source>
</evidence>
<dbReference type="InterPro" id="IPR016040">
    <property type="entry name" value="NAD(P)-bd_dom"/>
</dbReference>
<accession>A0A7L5DZ74</accession>
<dbReference type="SUPFAM" id="SSF51735">
    <property type="entry name" value="NAD(P)-binding Rossmann-fold domains"/>
    <property type="match status" value="1"/>
</dbReference>
<dbReference type="AlphaFoldDB" id="A0A7L5DZ74"/>
<gene>
    <name evidence="2" type="ORF">HH214_06350</name>
</gene>
<dbReference type="PANTHER" id="PTHR12126:SF11">
    <property type="entry name" value="NADH DEHYDROGENASE [UBIQUINONE] 1 ALPHA SUBCOMPLEX SUBUNIT 9, MITOCHONDRIAL"/>
    <property type="match status" value="1"/>
</dbReference>
<reference evidence="2 3" key="1">
    <citation type="submission" date="2020-04" db="EMBL/GenBank/DDBJ databases">
        <title>Genome sequencing of novel species.</title>
        <authorList>
            <person name="Heo J."/>
            <person name="Kim S.-J."/>
            <person name="Kim J.-S."/>
            <person name="Hong S.-B."/>
            <person name="Kwon S.-W."/>
        </authorList>
    </citation>
    <scope>NUCLEOTIDE SEQUENCE [LARGE SCALE GENOMIC DNA]</scope>
    <source>
        <strain evidence="2 3">F39-2</strain>
    </source>
</reference>
<feature type="domain" description="NAD(P)-binding" evidence="1">
    <location>
        <begin position="7"/>
        <end position="141"/>
    </location>
</feature>
<dbReference type="Proteomes" id="UP000503278">
    <property type="component" value="Chromosome"/>
</dbReference>
<dbReference type="InterPro" id="IPR036291">
    <property type="entry name" value="NAD(P)-bd_dom_sf"/>
</dbReference>
<dbReference type="KEGG" id="mrob:HH214_06350"/>
<dbReference type="Pfam" id="PF13460">
    <property type="entry name" value="NAD_binding_10"/>
    <property type="match status" value="1"/>
</dbReference>
<dbReference type="PANTHER" id="PTHR12126">
    <property type="entry name" value="NADH-UBIQUINONE OXIDOREDUCTASE 39 KDA SUBUNIT-RELATED"/>
    <property type="match status" value="1"/>
</dbReference>
<protein>
    <submittedName>
        <fullName evidence="2">NAD(P)H-binding protein</fullName>
    </submittedName>
</protein>
<dbReference type="InterPro" id="IPR051207">
    <property type="entry name" value="ComplexI_NDUFA9_subunit"/>
</dbReference>
<dbReference type="RefSeq" id="WP_169606526.1">
    <property type="nucleotide sequence ID" value="NZ_CP051682.1"/>
</dbReference>
<dbReference type="EMBL" id="CP051682">
    <property type="protein sequence ID" value="QJD95518.1"/>
    <property type="molecule type" value="Genomic_DNA"/>
</dbReference>
<proteinExistence type="predicted"/>
<dbReference type="GO" id="GO:0044877">
    <property type="term" value="F:protein-containing complex binding"/>
    <property type="evidence" value="ECO:0007669"/>
    <property type="project" value="TreeGrafter"/>
</dbReference>
<evidence type="ECO:0000313" key="2">
    <source>
        <dbReference type="EMBL" id="QJD95518.1"/>
    </source>
</evidence>